<dbReference type="AlphaFoldDB" id="A0A2J8PAN2"/>
<sequence length="155" mass="17788">MLNMQGAEERDIRRETCPGWVNKNKPAPEQDVCKIDSSGIVVKRFQEDEYQDSTFEEKYACEGMKENSPREIAESCLFQEGGFGRITFIHKEAPPEIISQGYNFEKSLLLTSSLVTRLRVSTEESLHQWETSNIQTNDISDQSKCPTLCTQKKSW</sequence>
<accession>A0A2J8PAN2</accession>
<dbReference type="Proteomes" id="UP000236370">
    <property type="component" value="Unassembled WGS sequence"/>
</dbReference>
<comment type="caution">
    <text evidence="1">The sequence shown here is derived from an EMBL/GenBank/DDBJ whole genome shotgun (WGS) entry which is preliminary data.</text>
</comment>
<reference evidence="1 2" key="1">
    <citation type="submission" date="2017-12" db="EMBL/GenBank/DDBJ databases">
        <title>High-resolution comparative analysis of great ape genomes.</title>
        <authorList>
            <person name="Pollen A."/>
            <person name="Hastie A."/>
            <person name="Hormozdiari F."/>
            <person name="Dougherty M."/>
            <person name="Liu R."/>
            <person name="Chaisson M."/>
            <person name="Hoppe E."/>
            <person name="Hill C."/>
            <person name="Pang A."/>
            <person name="Hillier L."/>
            <person name="Baker C."/>
            <person name="Armstrong J."/>
            <person name="Shendure J."/>
            <person name="Paten B."/>
            <person name="Wilson R."/>
            <person name="Chao H."/>
            <person name="Schneider V."/>
            <person name="Ventura M."/>
            <person name="Kronenberg Z."/>
            <person name="Murali S."/>
            <person name="Gordon D."/>
            <person name="Cantsilieris S."/>
            <person name="Munson K."/>
            <person name="Nelson B."/>
            <person name="Raja A."/>
            <person name="Underwood J."/>
            <person name="Diekhans M."/>
            <person name="Fiddes I."/>
            <person name="Haussler D."/>
            <person name="Eichler E."/>
        </authorList>
    </citation>
    <scope>NUCLEOTIDE SEQUENCE [LARGE SCALE GENOMIC DNA]</scope>
    <source>
        <strain evidence="1">Yerkes chimp pedigree #C0471</strain>
    </source>
</reference>
<evidence type="ECO:0000313" key="2">
    <source>
        <dbReference type="Proteomes" id="UP000236370"/>
    </source>
</evidence>
<feature type="non-terminal residue" evidence="1">
    <location>
        <position position="155"/>
    </location>
</feature>
<protein>
    <submittedName>
        <fullName evidence="1">ZNF502 isoform 4</fullName>
    </submittedName>
</protein>
<gene>
    <name evidence="1" type="ORF">CK820_G0005272</name>
</gene>
<organism evidence="1 2">
    <name type="scientific">Pan troglodytes</name>
    <name type="common">Chimpanzee</name>
    <dbReference type="NCBI Taxonomy" id="9598"/>
    <lineage>
        <taxon>Eukaryota</taxon>
        <taxon>Metazoa</taxon>
        <taxon>Chordata</taxon>
        <taxon>Craniata</taxon>
        <taxon>Vertebrata</taxon>
        <taxon>Euteleostomi</taxon>
        <taxon>Mammalia</taxon>
        <taxon>Eutheria</taxon>
        <taxon>Euarchontoglires</taxon>
        <taxon>Primates</taxon>
        <taxon>Haplorrhini</taxon>
        <taxon>Catarrhini</taxon>
        <taxon>Hominidae</taxon>
        <taxon>Pan</taxon>
    </lineage>
</organism>
<evidence type="ECO:0000313" key="1">
    <source>
        <dbReference type="EMBL" id="PNI81087.1"/>
    </source>
</evidence>
<dbReference type="EMBL" id="NBAG03000218">
    <property type="protein sequence ID" value="PNI81087.1"/>
    <property type="molecule type" value="Genomic_DNA"/>
</dbReference>
<name>A0A2J8PAN2_PANTR</name>
<proteinExistence type="predicted"/>